<sequence length="619" mass="68504">MAKALAAVFLALIFALSIDTASAQQDGVGKRATTAAASEAEENMAEVAADEAAANGTVAELLRTEESAEQILNTKRQHGFEPGFARTPLEAVVGLGTAFNEGNMTEAALYLDLRYLPKEITEHTPEDLVAGLLFVWSLQNVVDLSSISDLPSGDLDDDLPAYRDQVGVITLSDRTVPFYLQHIPDGRGGRIWRISNETIAQLPAMWKELGYTELAVWAGDHLPSFRFLGMTNWQTVALGIALVLGWFVALLISWLLTWLSLRPHFDLDAGIRRFWRLPARVFIYLMLIKWVIGHLGLSVTARVYLESSGIDYLAVTVLLSGLITLFRDYKIRDLQRKQDVQFIALLRPLTLIIKIILFITAALLWANQAGFKITTILAGLGVGSLAVALAAQKTLENIIGAITLYSARPVRPGDMCRFGTTVGVVEEIGLRSVLLRTLDRTLVSIPNAVFSSVEVENLAERDRIRYFKRLQLQMPTSSQLRVILAELRALFLAHPRVIANTVSIRLETIEAATAVLRIDAGIDTRNYQEYLGIAEDLNLRLIDTVHSNGAIFSGAGQVLQVRDFHKASEQILSEVEAKLQGWKQEQELPFPDWSPEAKERLQDSLDFPPEGSPEASKPR</sequence>
<feature type="signal peptide" evidence="8">
    <location>
        <begin position="1"/>
        <end position="23"/>
    </location>
</feature>
<evidence type="ECO:0000256" key="5">
    <source>
        <dbReference type="ARBA" id="ARBA00023136"/>
    </source>
</evidence>
<evidence type="ECO:0000313" key="10">
    <source>
        <dbReference type="EMBL" id="EED35934.1"/>
    </source>
</evidence>
<keyword evidence="3 7" id="KW-0812">Transmembrane</keyword>
<dbReference type="InterPro" id="IPR011014">
    <property type="entry name" value="MscS_channel_TM-2"/>
</dbReference>
<feature type="transmembrane region" description="Helical" evidence="7">
    <location>
        <begin position="341"/>
        <end position="365"/>
    </location>
</feature>
<evidence type="ECO:0000256" key="4">
    <source>
        <dbReference type="ARBA" id="ARBA00022989"/>
    </source>
</evidence>
<protein>
    <recommendedName>
        <fullName evidence="9">Mechanosensitive ion channel MscS domain-containing protein</fullName>
    </recommendedName>
</protein>
<feature type="transmembrane region" description="Helical" evidence="7">
    <location>
        <begin position="310"/>
        <end position="329"/>
    </location>
</feature>
<dbReference type="STRING" id="565045.NOR51B_1882"/>
<dbReference type="InterPro" id="IPR023408">
    <property type="entry name" value="MscS_beta-dom_sf"/>
</dbReference>
<dbReference type="InterPro" id="IPR010920">
    <property type="entry name" value="LSM_dom_sf"/>
</dbReference>
<proteinExistence type="inferred from homology"/>
<dbReference type="RefSeq" id="WP_009020679.1">
    <property type="nucleotide sequence ID" value="NZ_DS999411.1"/>
</dbReference>
<organism evidence="10 11">
    <name type="scientific">Luminiphilus syltensis NOR5-1B</name>
    <dbReference type="NCBI Taxonomy" id="565045"/>
    <lineage>
        <taxon>Bacteria</taxon>
        <taxon>Pseudomonadati</taxon>
        <taxon>Pseudomonadota</taxon>
        <taxon>Gammaproteobacteria</taxon>
        <taxon>Cellvibrionales</taxon>
        <taxon>Halieaceae</taxon>
        <taxon>Luminiphilus</taxon>
    </lineage>
</organism>
<comment type="similarity">
    <text evidence="2">Belongs to the MscS (TC 1.A.23) family.</text>
</comment>
<dbReference type="SUPFAM" id="SSF82861">
    <property type="entry name" value="Mechanosensitive channel protein MscS (YggB), transmembrane region"/>
    <property type="match status" value="1"/>
</dbReference>
<dbReference type="Proteomes" id="UP000004699">
    <property type="component" value="Unassembled WGS sequence"/>
</dbReference>
<accession>B8KUR6</accession>
<dbReference type="GO" id="GO:0008381">
    <property type="term" value="F:mechanosensitive monoatomic ion channel activity"/>
    <property type="evidence" value="ECO:0007669"/>
    <property type="project" value="UniProtKB-ARBA"/>
</dbReference>
<dbReference type="PANTHER" id="PTHR30566:SF5">
    <property type="entry name" value="MECHANOSENSITIVE ION CHANNEL PROTEIN 1, MITOCHONDRIAL-RELATED"/>
    <property type="match status" value="1"/>
</dbReference>
<evidence type="ECO:0000256" key="8">
    <source>
        <dbReference type="SAM" id="SignalP"/>
    </source>
</evidence>
<evidence type="ECO:0000256" key="2">
    <source>
        <dbReference type="ARBA" id="ARBA00008017"/>
    </source>
</evidence>
<dbReference type="SUPFAM" id="SSF50182">
    <property type="entry name" value="Sm-like ribonucleoproteins"/>
    <property type="match status" value="1"/>
</dbReference>
<dbReference type="GO" id="GO:0016020">
    <property type="term" value="C:membrane"/>
    <property type="evidence" value="ECO:0007669"/>
    <property type="project" value="UniProtKB-SubCell"/>
</dbReference>
<feature type="transmembrane region" description="Helical" evidence="7">
    <location>
        <begin position="281"/>
        <end position="304"/>
    </location>
</feature>
<dbReference type="Gene3D" id="1.10.287.1260">
    <property type="match status" value="1"/>
</dbReference>
<evidence type="ECO:0000313" key="11">
    <source>
        <dbReference type="Proteomes" id="UP000004699"/>
    </source>
</evidence>
<dbReference type="Gene3D" id="2.30.30.60">
    <property type="match status" value="1"/>
</dbReference>
<feature type="domain" description="Mechanosensitive ion channel MscS" evidence="9">
    <location>
        <begin position="394"/>
        <end position="458"/>
    </location>
</feature>
<dbReference type="PANTHER" id="PTHR30566">
    <property type="entry name" value="YNAI-RELATED MECHANOSENSITIVE ION CHANNEL"/>
    <property type="match status" value="1"/>
</dbReference>
<gene>
    <name evidence="10" type="ORF">NOR51B_1882</name>
</gene>
<keyword evidence="11" id="KW-1185">Reference proteome</keyword>
<name>B8KUR6_9GAMM</name>
<keyword evidence="8" id="KW-0732">Signal</keyword>
<keyword evidence="5 7" id="KW-0472">Membrane</keyword>
<keyword evidence="4 7" id="KW-1133">Transmembrane helix</keyword>
<feature type="transmembrane region" description="Helical" evidence="7">
    <location>
        <begin position="236"/>
        <end position="261"/>
    </location>
</feature>
<evidence type="ECO:0000256" key="7">
    <source>
        <dbReference type="SAM" id="Phobius"/>
    </source>
</evidence>
<dbReference type="EMBL" id="DS999411">
    <property type="protein sequence ID" value="EED35934.1"/>
    <property type="molecule type" value="Genomic_DNA"/>
</dbReference>
<evidence type="ECO:0000256" key="3">
    <source>
        <dbReference type="ARBA" id="ARBA00022692"/>
    </source>
</evidence>
<dbReference type="AlphaFoldDB" id="B8KUR6"/>
<reference evidence="11" key="1">
    <citation type="journal article" date="2013" name="BMC Microbiol.">
        <title>Taxonomy and evolution of bacteriochlorophyll a-containing members of the OM60/NOR5 clade of marine gammaproteobacteria: description of Luminiphilus syltensis gen. nov., sp. nov., reclassification of Haliea rubra as Pseudohaliea rubra gen. nov., comb. nov., and emendation of Chromatocurvus halotolerans.</title>
        <authorList>
            <person name="Spring S."/>
            <person name="Riedel T."/>
            <person name="Sproer C."/>
            <person name="Yan S."/>
            <person name="Harder J."/>
            <person name="Fuchs B.M."/>
        </authorList>
    </citation>
    <scope>NUCLEOTIDE SEQUENCE [LARGE SCALE GENOMIC DNA]</scope>
    <source>
        <strain evidence="11">NOR51-B</strain>
    </source>
</reference>
<comment type="subcellular location">
    <subcellularLocation>
        <location evidence="1">Membrane</location>
        <topology evidence="1">Multi-pass membrane protein</topology>
    </subcellularLocation>
</comment>
<dbReference type="Pfam" id="PF00924">
    <property type="entry name" value="MS_channel_2nd"/>
    <property type="match status" value="1"/>
</dbReference>
<dbReference type="eggNOG" id="COG0668">
    <property type="taxonomic scope" value="Bacteria"/>
</dbReference>
<evidence type="ECO:0000256" key="1">
    <source>
        <dbReference type="ARBA" id="ARBA00004141"/>
    </source>
</evidence>
<feature type="chain" id="PRO_5002876526" description="Mechanosensitive ion channel MscS domain-containing protein" evidence="8">
    <location>
        <begin position="24"/>
        <end position="619"/>
    </location>
</feature>
<evidence type="ECO:0000259" key="9">
    <source>
        <dbReference type="Pfam" id="PF00924"/>
    </source>
</evidence>
<feature type="region of interest" description="Disordered" evidence="6">
    <location>
        <begin position="588"/>
        <end position="619"/>
    </location>
</feature>
<feature type="transmembrane region" description="Helical" evidence="7">
    <location>
        <begin position="371"/>
        <end position="391"/>
    </location>
</feature>
<dbReference type="HOGENOM" id="CLU_015233_0_0_6"/>
<dbReference type="InterPro" id="IPR006685">
    <property type="entry name" value="MscS_channel_2nd"/>
</dbReference>
<evidence type="ECO:0000256" key="6">
    <source>
        <dbReference type="SAM" id="MobiDB-lite"/>
    </source>
</evidence>